<dbReference type="AlphaFoldDB" id="A0A1C1C7S9"/>
<comment type="caution">
    <text evidence="4">The sequence shown here is derived from an EMBL/GenBank/DDBJ whole genome shotgun (WGS) entry which is preliminary data.</text>
</comment>
<dbReference type="Pfam" id="PF00349">
    <property type="entry name" value="Hexokinase_1"/>
    <property type="match status" value="1"/>
</dbReference>
<dbReference type="EMBL" id="LGRB01000020">
    <property type="protein sequence ID" value="OCT44511.1"/>
    <property type="molecule type" value="Genomic_DNA"/>
</dbReference>
<dbReference type="EC" id="2.7.1.-" evidence="1"/>
<feature type="compositionally biased region" description="Polar residues" evidence="2">
    <location>
        <begin position="1"/>
        <end position="13"/>
    </location>
</feature>
<gene>
    <name evidence="4" type="ORF">CLCR_06349</name>
</gene>
<keyword evidence="1" id="KW-0547">Nucleotide-binding</keyword>
<dbReference type="VEuPathDB" id="FungiDB:CLCR_06349"/>
<keyword evidence="5" id="KW-1185">Reference proteome</keyword>
<accession>A0A1C1C7S9</accession>
<dbReference type="InterPro" id="IPR022672">
    <property type="entry name" value="Hexokinase_N"/>
</dbReference>
<dbReference type="VEuPathDB" id="FungiDB:G647_07193"/>
<dbReference type="InterPro" id="IPR043129">
    <property type="entry name" value="ATPase_NBD"/>
</dbReference>
<dbReference type="OrthoDB" id="419537at2759"/>
<protein>
    <recommendedName>
        <fullName evidence="1">Phosphotransferase</fullName>
        <ecNumber evidence="1">2.7.1.-</ecNumber>
    </recommendedName>
</protein>
<evidence type="ECO:0000256" key="1">
    <source>
        <dbReference type="RuleBase" id="RU362007"/>
    </source>
</evidence>
<reference evidence="5" key="1">
    <citation type="submission" date="2015-07" db="EMBL/GenBank/DDBJ databases">
        <authorList>
            <person name="Teixeira M.M."/>
            <person name="Souza R.C."/>
            <person name="Almeida L.G."/>
            <person name="Vicente V.A."/>
            <person name="de Hoog S."/>
            <person name="Bocca A.L."/>
            <person name="de Almeida S.R."/>
            <person name="Vasconcelos A.T."/>
            <person name="Felipe M.S."/>
        </authorList>
    </citation>
    <scope>NUCLEOTIDE SEQUENCE [LARGE SCALE GENOMIC DNA]</scope>
    <source>
        <strain evidence="5">KSF</strain>
    </source>
</reference>
<evidence type="ECO:0000256" key="2">
    <source>
        <dbReference type="SAM" id="MobiDB-lite"/>
    </source>
</evidence>
<dbReference type="PROSITE" id="PS51748">
    <property type="entry name" value="HEXOKINASE_2"/>
    <property type="match status" value="1"/>
</dbReference>
<dbReference type="GO" id="GO:0005524">
    <property type="term" value="F:ATP binding"/>
    <property type="evidence" value="ECO:0007669"/>
    <property type="project" value="UniProtKB-UniRule"/>
</dbReference>
<evidence type="ECO:0000313" key="4">
    <source>
        <dbReference type="EMBL" id="OCT44511.1"/>
    </source>
</evidence>
<keyword evidence="1" id="KW-0324">Glycolysis</keyword>
<dbReference type="SUPFAM" id="SSF53067">
    <property type="entry name" value="Actin-like ATPase domain"/>
    <property type="match status" value="1"/>
</dbReference>
<feature type="region of interest" description="Disordered" evidence="2">
    <location>
        <begin position="1"/>
        <end position="22"/>
    </location>
</feature>
<dbReference type="GO" id="GO:0019158">
    <property type="term" value="F:mannokinase activity"/>
    <property type="evidence" value="ECO:0007669"/>
    <property type="project" value="TreeGrafter"/>
</dbReference>
<dbReference type="GO" id="GO:0005829">
    <property type="term" value="C:cytosol"/>
    <property type="evidence" value="ECO:0007669"/>
    <property type="project" value="TreeGrafter"/>
</dbReference>
<dbReference type="Gene3D" id="3.30.420.40">
    <property type="match status" value="1"/>
</dbReference>
<dbReference type="Proteomes" id="UP000094526">
    <property type="component" value="Unassembled WGS sequence"/>
</dbReference>
<dbReference type="GO" id="GO:0006096">
    <property type="term" value="P:glycolytic process"/>
    <property type="evidence" value="ECO:0007669"/>
    <property type="project" value="UniProtKB-KW"/>
</dbReference>
<proteinExistence type="inferred from homology"/>
<evidence type="ECO:0000313" key="5">
    <source>
        <dbReference type="Proteomes" id="UP000094526"/>
    </source>
</evidence>
<dbReference type="GO" id="GO:0004340">
    <property type="term" value="F:glucokinase activity"/>
    <property type="evidence" value="ECO:0007669"/>
    <property type="project" value="TreeGrafter"/>
</dbReference>
<dbReference type="PANTHER" id="PTHR19443">
    <property type="entry name" value="HEXOKINASE"/>
    <property type="match status" value="1"/>
</dbReference>
<feature type="domain" description="Hexokinase N-terminal" evidence="3">
    <location>
        <begin position="24"/>
        <end position="184"/>
    </location>
</feature>
<dbReference type="STRING" id="86049.A0A1C1C7S9"/>
<comment type="similarity">
    <text evidence="1">Belongs to the hexokinase family.</text>
</comment>
<dbReference type="GO" id="GO:0006013">
    <property type="term" value="P:mannose metabolic process"/>
    <property type="evidence" value="ECO:0007669"/>
    <property type="project" value="TreeGrafter"/>
</dbReference>
<evidence type="ECO:0000259" key="3">
    <source>
        <dbReference type="Pfam" id="PF00349"/>
    </source>
</evidence>
<dbReference type="InterPro" id="IPR001312">
    <property type="entry name" value="Hexokinase"/>
</dbReference>
<sequence>MSELASAQSASNGSPPPDDLEGELDAFVQPLLIDDNVVHNLAYQFSKVYEELAVRSDEQFLPTPVTKLPTGQETGQFLAIDVGGTNLRVAFIELLGDTEELLPTANGVERSRETIRNAQRPRVRRTLEKAWPIGEHLKMDKTEDLFAWIGDCIAEVVGDRLTSDNGKVPVPEELAMGITFSFPMM</sequence>
<keyword evidence="1" id="KW-0808">Transferase</keyword>
<dbReference type="GO" id="GO:0001678">
    <property type="term" value="P:intracellular glucose homeostasis"/>
    <property type="evidence" value="ECO:0007669"/>
    <property type="project" value="InterPro"/>
</dbReference>
<dbReference type="PRINTS" id="PR00475">
    <property type="entry name" value="HEXOKINASE"/>
</dbReference>
<dbReference type="GO" id="GO:0005536">
    <property type="term" value="F:D-glucose binding"/>
    <property type="evidence" value="ECO:0007669"/>
    <property type="project" value="InterPro"/>
</dbReference>
<keyword evidence="1" id="KW-0418">Kinase</keyword>
<keyword evidence="1" id="KW-0067">ATP-binding</keyword>
<dbReference type="GO" id="GO:0005739">
    <property type="term" value="C:mitochondrion"/>
    <property type="evidence" value="ECO:0007669"/>
    <property type="project" value="TreeGrafter"/>
</dbReference>
<dbReference type="PANTHER" id="PTHR19443:SF29">
    <property type="entry name" value="PHOSPHOTRANSFERASE"/>
    <property type="match status" value="1"/>
</dbReference>
<name>A0A1C1C7S9_9EURO</name>
<dbReference type="GO" id="GO:0008865">
    <property type="term" value="F:fructokinase activity"/>
    <property type="evidence" value="ECO:0007669"/>
    <property type="project" value="TreeGrafter"/>
</dbReference>
<organism evidence="4 5">
    <name type="scientific">Cladophialophora carrionii</name>
    <dbReference type="NCBI Taxonomy" id="86049"/>
    <lineage>
        <taxon>Eukaryota</taxon>
        <taxon>Fungi</taxon>
        <taxon>Dikarya</taxon>
        <taxon>Ascomycota</taxon>
        <taxon>Pezizomycotina</taxon>
        <taxon>Eurotiomycetes</taxon>
        <taxon>Chaetothyriomycetidae</taxon>
        <taxon>Chaetothyriales</taxon>
        <taxon>Herpotrichiellaceae</taxon>
        <taxon>Cladophialophora</taxon>
    </lineage>
</organism>
<dbReference type="GO" id="GO:0006006">
    <property type="term" value="P:glucose metabolic process"/>
    <property type="evidence" value="ECO:0007669"/>
    <property type="project" value="TreeGrafter"/>
</dbReference>